<accession>A0A427BE33</accession>
<proteinExistence type="predicted"/>
<dbReference type="EMBL" id="RHPO01000065">
    <property type="protein sequence ID" value="RRT86942.1"/>
    <property type="molecule type" value="Genomic_DNA"/>
</dbReference>
<name>A0A427BE33_9FLAO</name>
<gene>
    <name evidence="1" type="ORF">EGI89_15185</name>
</gene>
<sequence length="133" mass="16159">METKKIKQLEFIRAKLQVDKKHAIYCKNYAKARNCHIRLKNINNSINQEQNKLWNYTLSVKVNTYSIDYLIEIYKYFDQINYKSLLYNKILTQLSIVNEEIDDLFLQDNLEKSTIKINELRQLREFIVEKELY</sequence>
<reference evidence="1 2" key="1">
    <citation type="submission" date="2018-10" db="EMBL/GenBank/DDBJ databases">
        <title>Transmission dynamics of multidrug resistant bacteria on intensive care unit surfaces.</title>
        <authorList>
            <person name="D'Souza A.W."/>
            <person name="Potter R.F."/>
            <person name="Wallace M."/>
            <person name="Shupe A."/>
            <person name="Patel S."/>
            <person name="Sun S."/>
            <person name="Gul D."/>
            <person name="Kwon J.H."/>
            <person name="Andleeb S."/>
            <person name="Burnham C.-A.D."/>
            <person name="Dantas G."/>
        </authorList>
    </citation>
    <scope>NUCLEOTIDE SEQUENCE [LARGE SCALE GENOMIC DNA]</scope>
    <source>
        <strain evidence="1 2">WF_348</strain>
    </source>
</reference>
<evidence type="ECO:0000313" key="1">
    <source>
        <dbReference type="EMBL" id="RRT86942.1"/>
    </source>
</evidence>
<comment type="caution">
    <text evidence="1">The sequence shown here is derived from an EMBL/GenBank/DDBJ whole genome shotgun (WGS) entry which is preliminary data.</text>
</comment>
<protein>
    <submittedName>
        <fullName evidence="1">Uncharacterized protein</fullName>
    </submittedName>
</protein>
<organism evidence="1 2">
    <name type="scientific">Empedobacter falsenii</name>
    <dbReference type="NCBI Taxonomy" id="343874"/>
    <lineage>
        <taxon>Bacteria</taxon>
        <taxon>Pseudomonadati</taxon>
        <taxon>Bacteroidota</taxon>
        <taxon>Flavobacteriia</taxon>
        <taxon>Flavobacteriales</taxon>
        <taxon>Weeksellaceae</taxon>
        <taxon>Empedobacter</taxon>
    </lineage>
</organism>
<evidence type="ECO:0000313" key="2">
    <source>
        <dbReference type="Proteomes" id="UP000267844"/>
    </source>
</evidence>
<dbReference type="Proteomes" id="UP000267844">
    <property type="component" value="Unassembled WGS sequence"/>
</dbReference>
<dbReference type="AlphaFoldDB" id="A0A427BE33"/>
<dbReference type="RefSeq" id="WP_125350821.1">
    <property type="nucleotide sequence ID" value="NZ_JAOPGB010000011.1"/>
</dbReference>